<protein>
    <submittedName>
        <fullName evidence="1">Uncharacterized protein</fullName>
    </submittedName>
</protein>
<feature type="non-terminal residue" evidence="1">
    <location>
        <position position="1"/>
    </location>
</feature>
<comment type="caution">
    <text evidence="1">The sequence shown here is derived from an EMBL/GenBank/DDBJ whole genome shotgun (WGS) entry which is preliminary data.</text>
</comment>
<sequence>ALTKAIRKAERNAKERIIPVPRKVIVTLVKKMIADHIDSKKNK</sequence>
<gene>
    <name evidence="1" type="ORF">S03H2_01093</name>
</gene>
<proteinExistence type="predicted"/>
<dbReference type="AlphaFoldDB" id="X1EFZ9"/>
<name>X1EFZ9_9ZZZZ</name>
<dbReference type="EMBL" id="BARU01000294">
    <property type="protein sequence ID" value="GAH19270.1"/>
    <property type="molecule type" value="Genomic_DNA"/>
</dbReference>
<organism evidence="1">
    <name type="scientific">marine sediment metagenome</name>
    <dbReference type="NCBI Taxonomy" id="412755"/>
    <lineage>
        <taxon>unclassified sequences</taxon>
        <taxon>metagenomes</taxon>
        <taxon>ecological metagenomes</taxon>
    </lineage>
</organism>
<accession>X1EFZ9</accession>
<reference evidence="1" key="1">
    <citation type="journal article" date="2014" name="Front. Microbiol.">
        <title>High frequency of phylogenetically diverse reductive dehalogenase-homologous genes in deep subseafloor sedimentary metagenomes.</title>
        <authorList>
            <person name="Kawai M."/>
            <person name="Futagami T."/>
            <person name="Toyoda A."/>
            <person name="Takaki Y."/>
            <person name="Nishi S."/>
            <person name="Hori S."/>
            <person name="Arai W."/>
            <person name="Tsubouchi T."/>
            <person name="Morono Y."/>
            <person name="Uchiyama I."/>
            <person name="Ito T."/>
            <person name="Fujiyama A."/>
            <person name="Inagaki F."/>
            <person name="Takami H."/>
        </authorList>
    </citation>
    <scope>NUCLEOTIDE SEQUENCE</scope>
    <source>
        <strain evidence="1">Expedition CK06-06</strain>
    </source>
</reference>
<evidence type="ECO:0000313" key="1">
    <source>
        <dbReference type="EMBL" id="GAH19270.1"/>
    </source>
</evidence>